<proteinExistence type="predicted"/>
<protein>
    <submittedName>
        <fullName evidence="1">Uncharacterized protein DUF1799</fullName>
    </submittedName>
</protein>
<dbReference type="Pfam" id="PF08809">
    <property type="entry name" value="DUF1799"/>
    <property type="match status" value="1"/>
</dbReference>
<evidence type="ECO:0000313" key="2">
    <source>
        <dbReference type="Proteomes" id="UP000238338"/>
    </source>
</evidence>
<dbReference type="OrthoDB" id="7363705at2"/>
<gene>
    <name evidence="1" type="ORF">LX70_02676</name>
</gene>
<dbReference type="Proteomes" id="UP000238338">
    <property type="component" value="Unassembled WGS sequence"/>
</dbReference>
<sequence>MFGLEPPPAPPRFALWAEHLAVARAFLSIDTQWRVASGGFGMAVIGLDYTGVRSGLRAAGIRLDPAGWDDLRTIESAAIRAMNEAQS</sequence>
<dbReference type="AlphaFoldDB" id="A0A2S8S6I2"/>
<dbReference type="RefSeq" id="WP_105515252.1">
    <property type="nucleotide sequence ID" value="NZ_PVEP01000005.1"/>
</dbReference>
<organism evidence="1 2">
    <name type="scientific">Albidovulum denitrificans</name>
    <dbReference type="NCBI Taxonomy" id="404881"/>
    <lineage>
        <taxon>Bacteria</taxon>
        <taxon>Pseudomonadati</taxon>
        <taxon>Pseudomonadota</taxon>
        <taxon>Alphaproteobacteria</taxon>
        <taxon>Rhodobacterales</taxon>
        <taxon>Paracoccaceae</taxon>
        <taxon>Albidovulum</taxon>
    </lineage>
</organism>
<dbReference type="EMBL" id="PVEP01000005">
    <property type="protein sequence ID" value="PQV56410.1"/>
    <property type="molecule type" value="Genomic_DNA"/>
</dbReference>
<evidence type="ECO:0000313" key="1">
    <source>
        <dbReference type="EMBL" id="PQV56410.1"/>
    </source>
</evidence>
<name>A0A2S8S6I2_9RHOB</name>
<comment type="caution">
    <text evidence="1">The sequence shown here is derived from an EMBL/GenBank/DDBJ whole genome shotgun (WGS) entry which is preliminary data.</text>
</comment>
<accession>A0A2S8S6I2</accession>
<keyword evidence="2" id="KW-1185">Reference proteome</keyword>
<reference evidence="1 2" key="1">
    <citation type="submission" date="2018-02" db="EMBL/GenBank/DDBJ databases">
        <title>Genomic Encyclopedia of Archaeal and Bacterial Type Strains, Phase II (KMG-II): from individual species to whole genera.</title>
        <authorList>
            <person name="Goeker M."/>
        </authorList>
    </citation>
    <scope>NUCLEOTIDE SEQUENCE [LARGE SCALE GENOMIC DNA]</scope>
    <source>
        <strain evidence="1 2">DSM 18921</strain>
    </source>
</reference>
<dbReference type="InterPro" id="IPR014915">
    <property type="entry name" value="Phage_TLS_TfmB"/>
</dbReference>